<evidence type="ECO:0000256" key="6">
    <source>
        <dbReference type="ARBA" id="ARBA00022563"/>
    </source>
</evidence>
<dbReference type="Pfam" id="PF00464">
    <property type="entry name" value="SHMT"/>
    <property type="match status" value="1"/>
</dbReference>
<dbReference type="Gene3D" id="3.90.1150.10">
    <property type="entry name" value="Aspartate Aminotransferase, domain 1"/>
    <property type="match status" value="1"/>
</dbReference>
<dbReference type="AlphaFoldDB" id="A0ABC9VSV8"/>
<comment type="caution">
    <text evidence="14">The sequence shown here is derived from an EMBL/GenBank/DDBJ whole genome shotgun (WGS) entry which is preliminary data.</text>
</comment>
<keyword evidence="9 11" id="KW-0663">Pyridoxal phosphate</keyword>
<keyword evidence="8 11" id="KW-0808">Transferase</keyword>
<dbReference type="SUPFAM" id="SSF53383">
    <property type="entry name" value="PLP-dependent transferases"/>
    <property type="match status" value="1"/>
</dbReference>
<dbReference type="EMBL" id="BAAAAK010000023">
    <property type="protein sequence ID" value="GAA0043211.1"/>
    <property type="molecule type" value="Genomic_DNA"/>
</dbReference>
<dbReference type="InterPro" id="IPR019798">
    <property type="entry name" value="Ser_HO-MeTrfase_PLP_BS"/>
</dbReference>
<dbReference type="InterPro" id="IPR001085">
    <property type="entry name" value="Ser_HO-MeTrfase"/>
</dbReference>
<comment type="subcellular location">
    <subcellularLocation>
        <location evidence="2 11">Cytoplasm</location>
    </subcellularLocation>
</comment>
<dbReference type="InterPro" id="IPR015424">
    <property type="entry name" value="PyrdxlP-dep_Trfase"/>
</dbReference>
<proteinExistence type="inferred from homology"/>
<feature type="binding site" evidence="11">
    <location>
        <begin position="120"/>
        <end position="122"/>
    </location>
    <ligand>
        <name>(6S)-5,6,7,8-tetrahydrofolate</name>
        <dbReference type="ChEBI" id="CHEBI:57453"/>
    </ligand>
</feature>
<dbReference type="PIRSF" id="PIRSF000412">
    <property type="entry name" value="SHMT"/>
    <property type="match status" value="1"/>
</dbReference>
<evidence type="ECO:0000256" key="7">
    <source>
        <dbReference type="ARBA" id="ARBA00022605"/>
    </source>
</evidence>
<dbReference type="InterPro" id="IPR015422">
    <property type="entry name" value="PyrdxlP-dep_Trfase_small"/>
</dbReference>
<accession>A0ABC9VSV8</accession>
<evidence type="ECO:0000313" key="14">
    <source>
        <dbReference type="EMBL" id="GAA0043211.1"/>
    </source>
</evidence>
<dbReference type="HAMAP" id="MF_00051">
    <property type="entry name" value="SHMT"/>
    <property type="match status" value="1"/>
</dbReference>
<dbReference type="FunFam" id="3.40.640.10:FF:000001">
    <property type="entry name" value="Serine hydroxymethyltransferase"/>
    <property type="match status" value="1"/>
</dbReference>
<comment type="pathway">
    <text evidence="11">Amino-acid biosynthesis; glycine biosynthesis; glycine from L-serine: step 1/1.</text>
</comment>
<feature type="site" description="Plays an important role in substrate specificity" evidence="11">
    <location>
        <position position="224"/>
    </location>
</feature>
<dbReference type="NCBIfam" id="NF000586">
    <property type="entry name" value="PRK00011.1"/>
    <property type="match status" value="1"/>
</dbReference>
<dbReference type="RefSeq" id="WP_013437103.1">
    <property type="nucleotide sequence ID" value="NZ_BAAAAK010000023.1"/>
</dbReference>
<comment type="cofactor">
    <cofactor evidence="1 11 12">
        <name>pyridoxal 5'-phosphate</name>
        <dbReference type="ChEBI" id="CHEBI:597326"/>
    </cofactor>
</comment>
<evidence type="ECO:0000256" key="10">
    <source>
        <dbReference type="ARBA" id="ARBA00054606"/>
    </source>
</evidence>
<name>A0ABC9VSV8_LACAM</name>
<dbReference type="GO" id="GO:0030170">
    <property type="term" value="F:pyridoxal phosphate binding"/>
    <property type="evidence" value="ECO:0007669"/>
    <property type="project" value="UniProtKB-UniRule"/>
</dbReference>
<dbReference type="GO" id="GO:0004372">
    <property type="term" value="F:glycine hydroxymethyltransferase activity"/>
    <property type="evidence" value="ECO:0007669"/>
    <property type="project" value="UniProtKB-UniRule"/>
</dbReference>
<dbReference type="GO" id="GO:0005737">
    <property type="term" value="C:cytoplasm"/>
    <property type="evidence" value="ECO:0007669"/>
    <property type="project" value="UniProtKB-SubCell"/>
</dbReference>
<dbReference type="InterPro" id="IPR015421">
    <property type="entry name" value="PyrdxlP-dep_Trfase_major"/>
</dbReference>
<sequence>MKYAEKSPALWDAIHQEEKRQQNTIELIASENIVSDAVREAQGSVLTNKYAEGYPGRRYYGGCQYIDKVEQLAIDYAKKLFNAKFANVQPHSGSQANMAVYQALLKPGDTILGMGMDAGGHLTHGAKVNFSGKEYHSYSYGLNVKTEELDFDQIRETALKVKPKLIVAGASAYSRIIDWQKFREIADEVGAYLMVDMAHIAGLVATGQHPSPIPVADVVTTTTHKTLRGPRGGMILSNNLKIGKKINSALFPGIQGGPLEHVIAGKAQAFYEDLQPQFTDYIKQVIKNAKAMAETFAQSDNIRVVSGGTDNHLMIIDITDTGLTGKDAQNLLDSVNITTNKESIPGDKRSPFVTSGLRIGTPAITSRGFNEDDAKKTASLIIEILSNPKDEKTIEHVKDEVHALTQKHPVE</sequence>
<evidence type="ECO:0000256" key="5">
    <source>
        <dbReference type="ARBA" id="ARBA00022490"/>
    </source>
</evidence>
<dbReference type="PANTHER" id="PTHR11680:SF35">
    <property type="entry name" value="SERINE HYDROXYMETHYLTRANSFERASE 1"/>
    <property type="match status" value="1"/>
</dbReference>
<comment type="similarity">
    <text evidence="3 11">Belongs to the SHMT family.</text>
</comment>
<dbReference type="InterPro" id="IPR049943">
    <property type="entry name" value="Ser_HO-MeTrfase-like"/>
</dbReference>
<feature type="binding site" evidence="11">
    <location>
        <begin position="350"/>
        <end position="352"/>
    </location>
    <ligand>
        <name>(6S)-5,6,7,8-tetrahydrofolate</name>
        <dbReference type="ChEBI" id="CHEBI:57453"/>
    </ligand>
</feature>
<keyword evidence="5 11" id="KW-0963">Cytoplasm</keyword>
<dbReference type="InterPro" id="IPR039429">
    <property type="entry name" value="SHMT-like_dom"/>
</dbReference>
<evidence type="ECO:0000256" key="1">
    <source>
        <dbReference type="ARBA" id="ARBA00001933"/>
    </source>
</evidence>
<dbReference type="Gene3D" id="3.40.640.10">
    <property type="entry name" value="Type I PLP-dependent aspartate aminotransferase-like (Major domain)"/>
    <property type="match status" value="1"/>
</dbReference>
<comment type="subunit">
    <text evidence="4 11">Homodimer.</text>
</comment>
<gene>
    <name evidence="11" type="primary">glyA</name>
    <name evidence="14" type="ORF">LATKL145_16230</name>
</gene>
<protein>
    <recommendedName>
        <fullName evidence="11">Serine hydroxymethyltransferase</fullName>
        <shortName evidence="11">SHMT</shortName>
        <shortName evidence="11">Serine methylase</shortName>
        <ecNumber evidence="11">2.1.2.1</ecNumber>
    </recommendedName>
</protein>
<feature type="domain" description="Serine hydroxymethyltransferase-like" evidence="13">
    <location>
        <begin position="6"/>
        <end position="381"/>
    </location>
</feature>
<keyword evidence="7 11" id="KW-0028">Amino-acid biosynthesis</keyword>
<evidence type="ECO:0000256" key="9">
    <source>
        <dbReference type="ARBA" id="ARBA00022898"/>
    </source>
</evidence>
<evidence type="ECO:0000259" key="13">
    <source>
        <dbReference type="Pfam" id="PF00464"/>
    </source>
</evidence>
<evidence type="ECO:0000256" key="4">
    <source>
        <dbReference type="ARBA" id="ARBA00011738"/>
    </source>
</evidence>
<comment type="catalytic activity">
    <reaction evidence="11">
        <text>(6R)-5,10-methylene-5,6,7,8-tetrahydrofolate + glycine + H2O = (6S)-5,6,7,8-tetrahydrofolate + L-serine</text>
        <dbReference type="Rhea" id="RHEA:15481"/>
        <dbReference type="ChEBI" id="CHEBI:15377"/>
        <dbReference type="ChEBI" id="CHEBI:15636"/>
        <dbReference type="ChEBI" id="CHEBI:33384"/>
        <dbReference type="ChEBI" id="CHEBI:57305"/>
        <dbReference type="ChEBI" id="CHEBI:57453"/>
        <dbReference type="EC" id="2.1.2.1"/>
    </reaction>
</comment>
<evidence type="ECO:0000256" key="12">
    <source>
        <dbReference type="PIRSR" id="PIRSR000412-50"/>
    </source>
</evidence>
<organism evidence="14 15">
    <name type="scientific">Lactobacillus amylovorus subsp. animalium</name>
    <dbReference type="NCBI Taxonomy" id="3378536"/>
    <lineage>
        <taxon>Bacteria</taxon>
        <taxon>Bacillati</taxon>
        <taxon>Bacillota</taxon>
        <taxon>Bacilli</taxon>
        <taxon>Lactobacillales</taxon>
        <taxon>Lactobacillaceae</taxon>
        <taxon>Lactobacillus</taxon>
    </lineage>
</organism>
<dbReference type="CDD" id="cd00378">
    <property type="entry name" value="SHMT"/>
    <property type="match status" value="1"/>
</dbReference>
<evidence type="ECO:0000256" key="3">
    <source>
        <dbReference type="ARBA" id="ARBA00006376"/>
    </source>
</evidence>
<dbReference type="GO" id="GO:0019264">
    <property type="term" value="P:glycine biosynthetic process from serine"/>
    <property type="evidence" value="ECO:0007669"/>
    <property type="project" value="UniProtKB-UniRule"/>
</dbReference>
<feature type="modified residue" description="N6-(pyridoxal phosphate)lysine" evidence="11 12">
    <location>
        <position position="225"/>
    </location>
</feature>
<comment type="caution">
    <text evidence="11">Lacks conserved residue(s) required for the propagation of feature annotation.</text>
</comment>
<reference evidence="14 15" key="1">
    <citation type="journal article" date="2024" name="Int. J. Syst. Evol. Microbiol.">
        <title>Proposal of Lactobacillus amylovorus subsp. animalis subsp. nov. and an emended description of Lactobacillus amylovorus.</title>
        <authorList>
            <person name="Yamane K."/>
            <person name="Tanizawa Y."/>
            <person name="Kobayashi H."/>
            <person name="Kamizono T."/>
            <person name="Kojima Y."/>
            <person name="Takagi H."/>
            <person name="Tohno M."/>
        </authorList>
    </citation>
    <scope>NUCLEOTIDE SEQUENCE [LARGE SCALE GENOMIC DNA]</scope>
    <source>
        <strain evidence="14 15">TKL145</strain>
    </source>
</reference>
<comment type="function">
    <text evidence="10">Catalyzes the reversible interconversion of serine and glycine with tetrahydrofolate (THF) serving as the one-carbon carrier. This reaction serves as the major source of one-carbon groups required for the biosynthesis of purines, thymidylate, methionine, and other important biomolecules. Also exhibits THF-independent aldolase activity toward beta-hydroxyamino acids, producing glycine and aldehydes, via a retro-aldol mechanism. Thus, is able to catalyze the cleavage of L-allo-threonine.</text>
</comment>
<evidence type="ECO:0000256" key="11">
    <source>
        <dbReference type="HAMAP-Rule" id="MF_00051"/>
    </source>
</evidence>
<dbReference type="Proteomes" id="UP001437574">
    <property type="component" value="Unassembled WGS sequence"/>
</dbReference>
<dbReference type="EC" id="2.1.2.1" evidence="11"/>
<evidence type="ECO:0000313" key="15">
    <source>
        <dbReference type="Proteomes" id="UP001437574"/>
    </source>
</evidence>
<evidence type="ECO:0000256" key="8">
    <source>
        <dbReference type="ARBA" id="ARBA00022679"/>
    </source>
</evidence>
<dbReference type="PROSITE" id="PS00096">
    <property type="entry name" value="SHMT"/>
    <property type="match status" value="1"/>
</dbReference>
<evidence type="ECO:0000256" key="2">
    <source>
        <dbReference type="ARBA" id="ARBA00004496"/>
    </source>
</evidence>
<dbReference type="PANTHER" id="PTHR11680">
    <property type="entry name" value="SERINE HYDROXYMETHYLTRANSFERASE"/>
    <property type="match status" value="1"/>
</dbReference>
<comment type="pathway">
    <text evidence="11">One-carbon metabolism; tetrahydrofolate interconversion.</text>
</comment>
<keyword evidence="6 11" id="KW-0554">One-carbon metabolism</keyword>
<reference evidence="15" key="2">
    <citation type="submission" date="2024-01" db="EMBL/GenBank/DDBJ databases">
        <title>Draft genome sequence of Lactobacillus amylovorus strain TKL145.</title>
        <authorList>
            <person name="Tohno M."/>
            <person name="Tanizawa Y."/>
        </authorList>
    </citation>
    <scope>NUCLEOTIDE SEQUENCE [LARGE SCALE GENOMIC DNA]</scope>
    <source>
        <strain evidence="15">TKL145</strain>
    </source>
</reference>
<dbReference type="GO" id="GO:0035999">
    <property type="term" value="P:tetrahydrofolate interconversion"/>
    <property type="evidence" value="ECO:0007669"/>
    <property type="project" value="UniProtKB-UniRule"/>
</dbReference>